<evidence type="ECO:0000256" key="1">
    <source>
        <dbReference type="SAM" id="Coils"/>
    </source>
</evidence>
<proteinExistence type="predicted"/>
<dbReference type="Proteomes" id="UP000093523">
    <property type="component" value="Unassembled WGS sequence"/>
</dbReference>
<keyword evidence="1" id="KW-0175">Coiled coil</keyword>
<dbReference type="RefSeq" id="WP_065612077.1">
    <property type="nucleotide sequence ID" value="NZ_CAWMPN010000029.1"/>
</dbReference>
<dbReference type="AlphaFoldDB" id="A0A1B9NUM7"/>
<dbReference type="OrthoDB" id="5901624at2"/>
<protein>
    <submittedName>
        <fullName evidence="2">Uncharacterized protein</fullName>
    </submittedName>
</protein>
<dbReference type="STRING" id="688.A6E04_18875"/>
<reference evidence="2 3" key="1">
    <citation type="submission" date="2016-06" db="EMBL/GenBank/DDBJ databases">
        <authorList>
            <person name="Kjaerup R.B."/>
            <person name="Dalgaard T.S."/>
            <person name="Juul-Madsen H.R."/>
        </authorList>
    </citation>
    <scope>NUCLEOTIDE SEQUENCE [LARGE SCALE GENOMIC DNA]</scope>
    <source>
        <strain evidence="2 3">1S159</strain>
    </source>
</reference>
<dbReference type="PROSITE" id="PS51257">
    <property type="entry name" value="PROKAR_LIPOPROTEIN"/>
    <property type="match status" value="1"/>
</dbReference>
<sequence>MKQYFKMAIIATALSSVVGCQSTNNTETSVAVEKNRAVSSVSTFDVLQKQYTLDKATFDSVEQFRLYSEPTYNIMTESWDDAKEIYLEVEKEPGLINEEYSMFSSGSYAAKYSEYITKADAELGKLKGYKEQADVVLSDAISQMDYMTSIDVNAYYPAEFASLNSQYKMLFITVIEDDIAEAQTEQASFLTNAKAIEIDTTLKIYVYPLEKEFNQLSQKGFKTIAPISYGQAKAELDKTQKAVQANNRDEALISSAVNRTVFQLDHLKNMAAEVKLLQAVKNGQFEQPVLEFENKLLSISLAINGSDYRDQPLRTQTTSILDSVQQMHEANNTVVLEKKIQELSAQIKSQALTIENQTEDRSGVQKQVLVLTQQLERNDNLIKNLNDVIASFKEKEQATEKVAEEKAELPVVESEKTAIIADEVKAKSTEEAAVVPVVTKPKTQEAAVKAPVAVKTVNEETTNEGVIVSE</sequence>
<accession>A0A1B9NUM7</accession>
<evidence type="ECO:0000313" key="2">
    <source>
        <dbReference type="EMBL" id="OCH17678.1"/>
    </source>
</evidence>
<comment type="caution">
    <text evidence="2">The sequence shown here is derived from an EMBL/GenBank/DDBJ whole genome shotgun (WGS) entry which is preliminary data.</text>
</comment>
<feature type="coiled-coil region" evidence="1">
    <location>
        <begin position="340"/>
        <end position="415"/>
    </location>
</feature>
<organism evidence="2 3">
    <name type="scientific">Aliivibrio logei</name>
    <name type="common">Vibrio logei</name>
    <dbReference type="NCBI Taxonomy" id="688"/>
    <lineage>
        <taxon>Bacteria</taxon>
        <taxon>Pseudomonadati</taxon>
        <taxon>Pseudomonadota</taxon>
        <taxon>Gammaproteobacteria</taxon>
        <taxon>Vibrionales</taxon>
        <taxon>Vibrionaceae</taxon>
        <taxon>Aliivibrio</taxon>
    </lineage>
</organism>
<name>A0A1B9NUM7_ALILO</name>
<gene>
    <name evidence="2" type="ORF">A6E04_18875</name>
</gene>
<evidence type="ECO:0000313" key="3">
    <source>
        <dbReference type="Proteomes" id="UP000093523"/>
    </source>
</evidence>
<dbReference type="EMBL" id="MAJU01000029">
    <property type="protein sequence ID" value="OCH17678.1"/>
    <property type="molecule type" value="Genomic_DNA"/>
</dbReference>